<dbReference type="Proteomes" id="UP001236723">
    <property type="component" value="Unassembled WGS sequence"/>
</dbReference>
<organism evidence="2 3">
    <name type="scientific">Alkalibacillus filiformis</name>
    <dbReference type="NCBI Taxonomy" id="200990"/>
    <lineage>
        <taxon>Bacteria</taxon>
        <taxon>Bacillati</taxon>
        <taxon>Bacillota</taxon>
        <taxon>Bacilli</taxon>
        <taxon>Bacillales</taxon>
        <taxon>Bacillaceae</taxon>
        <taxon>Alkalibacillus</taxon>
    </lineage>
</organism>
<keyword evidence="3" id="KW-1185">Reference proteome</keyword>
<proteinExistence type="predicted"/>
<feature type="transmembrane region" description="Helical" evidence="1">
    <location>
        <begin position="5"/>
        <end position="26"/>
    </location>
</feature>
<feature type="transmembrane region" description="Helical" evidence="1">
    <location>
        <begin position="38"/>
        <end position="58"/>
    </location>
</feature>
<protein>
    <submittedName>
        <fullName evidence="2">Membrane protein</fullName>
    </submittedName>
</protein>
<evidence type="ECO:0000256" key="1">
    <source>
        <dbReference type="SAM" id="Phobius"/>
    </source>
</evidence>
<accession>A0ABU0DPB1</accession>
<evidence type="ECO:0000313" key="3">
    <source>
        <dbReference type="Proteomes" id="UP001236723"/>
    </source>
</evidence>
<sequence>MKRIYVYWISALVISGIGFYFVNIMTVSPDVISGNGNLGLLVGILFLPVWVMGLYWSYQVAINLSQNQHKVYLFVLIVVLLISGSLLVIPLINNANELIDRLGGPPSEPGSVIYRFGWLNQYTNSMFFNLYTFLIIHILTVVIGVIAAIFISNRDLENF</sequence>
<evidence type="ECO:0000313" key="2">
    <source>
        <dbReference type="EMBL" id="MDQ0350210.1"/>
    </source>
</evidence>
<dbReference type="EMBL" id="JAUSUP010000001">
    <property type="protein sequence ID" value="MDQ0350210.1"/>
    <property type="molecule type" value="Genomic_DNA"/>
</dbReference>
<keyword evidence="1" id="KW-1133">Transmembrane helix</keyword>
<feature type="transmembrane region" description="Helical" evidence="1">
    <location>
        <begin position="70"/>
        <end position="92"/>
    </location>
</feature>
<comment type="caution">
    <text evidence="2">The sequence shown here is derived from an EMBL/GenBank/DDBJ whole genome shotgun (WGS) entry which is preliminary data.</text>
</comment>
<dbReference type="RefSeq" id="WP_307064876.1">
    <property type="nucleotide sequence ID" value="NZ_JAUSUP010000001.1"/>
</dbReference>
<keyword evidence="1" id="KW-0812">Transmembrane</keyword>
<reference evidence="2 3" key="1">
    <citation type="submission" date="2023-07" db="EMBL/GenBank/DDBJ databases">
        <title>Genomic Encyclopedia of Type Strains, Phase IV (KMG-IV): sequencing the most valuable type-strain genomes for metagenomic binning, comparative biology and taxonomic classification.</title>
        <authorList>
            <person name="Goeker M."/>
        </authorList>
    </citation>
    <scope>NUCLEOTIDE SEQUENCE [LARGE SCALE GENOMIC DNA]</scope>
    <source>
        <strain evidence="2 3">DSM 15448</strain>
    </source>
</reference>
<feature type="transmembrane region" description="Helical" evidence="1">
    <location>
        <begin position="128"/>
        <end position="151"/>
    </location>
</feature>
<gene>
    <name evidence="2" type="ORF">J2R98_000013</name>
</gene>
<keyword evidence="1" id="KW-0472">Membrane</keyword>
<name>A0ABU0DPB1_9BACI</name>